<evidence type="ECO:0000256" key="1">
    <source>
        <dbReference type="SAM" id="Phobius"/>
    </source>
</evidence>
<sequence length="207" mass="22390">MTELTLHDDAKRRVLRTNLSSVAILTPVLGLAAVMTAISTRNLVLSLFYLALVLAMVPVTYVLARRLADRSRVTFGDGTVTVQGWGRPRRFTVADVERVVTVDSMAFGTAGPTHHLIVVGPTKRLLLLVGQMWDRGQLSALALDLAHRGVPLTPVRHPVTPAQLRATDPRLVPWYQAHPVVLGLLVALGVLVVVTVVLVVVLVLVVA</sequence>
<reference evidence="2 3" key="1">
    <citation type="submission" date="2019-11" db="EMBL/GenBank/DDBJ databases">
        <title>Cellulosimicrobium composti sp. nov. isolated from a compost.</title>
        <authorList>
            <person name="Yang Y."/>
        </authorList>
    </citation>
    <scope>NUCLEOTIDE SEQUENCE [LARGE SCALE GENOMIC DNA]</scope>
    <source>
        <strain evidence="2 3">BIT-GX5</strain>
    </source>
</reference>
<keyword evidence="1" id="KW-0812">Transmembrane</keyword>
<keyword evidence="1" id="KW-0472">Membrane</keyword>
<gene>
    <name evidence="2" type="ORF">GJV82_02985</name>
</gene>
<proteinExistence type="predicted"/>
<feature type="transmembrane region" description="Helical" evidence="1">
    <location>
        <begin position="180"/>
        <end position="206"/>
    </location>
</feature>
<evidence type="ECO:0000313" key="3">
    <source>
        <dbReference type="Proteomes" id="UP000440668"/>
    </source>
</evidence>
<keyword evidence="1" id="KW-1133">Transmembrane helix</keyword>
<dbReference type="EMBL" id="WMKA01000004">
    <property type="protein sequence ID" value="MTG87925.1"/>
    <property type="molecule type" value="Genomic_DNA"/>
</dbReference>
<evidence type="ECO:0000313" key="2">
    <source>
        <dbReference type="EMBL" id="MTG87925.1"/>
    </source>
</evidence>
<protein>
    <recommendedName>
        <fullName evidence="4">PH domain-containing protein</fullName>
    </recommendedName>
</protein>
<dbReference type="Proteomes" id="UP000440668">
    <property type="component" value="Unassembled WGS sequence"/>
</dbReference>
<comment type="caution">
    <text evidence="2">The sequence shown here is derived from an EMBL/GenBank/DDBJ whole genome shotgun (WGS) entry which is preliminary data.</text>
</comment>
<evidence type="ECO:0008006" key="4">
    <source>
        <dbReference type="Google" id="ProtNLM"/>
    </source>
</evidence>
<accession>A0A6N7ZER1</accession>
<name>A0A6N7ZER1_9MICO</name>
<dbReference type="AlphaFoldDB" id="A0A6N7ZER1"/>
<dbReference type="RefSeq" id="WP_155098185.1">
    <property type="nucleotide sequence ID" value="NZ_WMKA01000004.1"/>
</dbReference>
<feature type="transmembrane region" description="Helical" evidence="1">
    <location>
        <begin position="44"/>
        <end position="64"/>
    </location>
</feature>
<feature type="transmembrane region" description="Helical" evidence="1">
    <location>
        <begin position="21"/>
        <end position="38"/>
    </location>
</feature>
<organism evidence="2 3">
    <name type="scientific">Cellulosimicrobium composti</name>
    <dbReference type="NCBI Taxonomy" id="2672572"/>
    <lineage>
        <taxon>Bacteria</taxon>
        <taxon>Bacillati</taxon>
        <taxon>Actinomycetota</taxon>
        <taxon>Actinomycetes</taxon>
        <taxon>Micrococcales</taxon>
        <taxon>Promicromonosporaceae</taxon>
        <taxon>Cellulosimicrobium</taxon>
    </lineage>
</organism>